<comment type="caution">
    <text evidence="2">The sequence shown here is derived from an EMBL/GenBank/DDBJ whole genome shotgun (WGS) entry which is preliminary data.</text>
</comment>
<organism evidence="2 3">
    <name type="scientific">Streptosporangium vulgare</name>
    <dbReference type="NCBI Taxonomy" id="46190"/>
    <lineage>
        <taxon>Bacteria</taxon>
        <taxon>Bacillati</taxon>
        <taxon>Actinomycetota</taxon>
        <taxon>Actinomycetes</taxon>
        <taxon>Streptosporangiales</taxon>
        <taxon>Streptosporangiaceae</taxon>
        <taxon>Streptosporangium</taxon>
    </lineage>
</organism>
<dbReference type="RefSeq" id="WP_386159986.1">
    <property type="nucleotide sequence ID" value="NZ_JBHMBS010000012.1"/>
</dbReference>
<accession>A0ABV5TI63</accession>
<feature type="signal peptide" evidence="1">
    <location>
        <begin position="1"/>
        <end position="19"/>
    </location>
</feature>
<reference evidence="2 3" key="1">
    <citation type="submission" date="2024-09" db="EMBL/GenBank/DDBJ databases">
        <authorList>
            <person name="Sun Q."/>
            <person name="Mori K."/>
        </authorList>
    </citation>
    <scope>NUCLEOTIDE SEQUENCE [LARGE SCALE GENOMIC DNA]</scope>
    <source>
        <strain evidence="2 3">JCM 3028</strain>
    </source>
</reference>
<gene>
    <name evidence="2" type="ORF">ACFFRH_25335</name>
</gene>
<proteinExistence type="predicted"/>
<evidence type="ECO:0000313" key="2">
    <source>
        <dbReference type="EMBL" id="MFB9678818.1"/>
    </source>
</evidence>
<dbReference type="PROSITE" id="PS51257">
    <property type="entry name" value="PROKAR_LIPOPROTEIN"/>
    <property type="match status" value="1"/>
</dbReference>
<keyword evidence="1" id="KW-0732">Signal</keyword>
<evidence type="ECO:0000313" key="3">
    <source>
        <dbReference type="Proteomes" id="UP001589610"/>
    </source>
</evidence>
<feature type="chain" id="PRO_5046712053" description="Lipoprotein" evidence="1">
    <location>
        <begin position="20"/>
        <end position="271"/>
    </location>
</feature>
<evidence type="ECO:0008006" key="4">
    <source>
        <dbReference type="Google" id="ProtNLM"/>
    </source>
</evidence>
<sequence>MSPFGLRLICLATSAFMVAGCTGTTSSPAPSEAPAVPQQVREEMENTENMEDEEAGFIEICVTKRARVRVNYRGCDDAQPNVRWYFLPLDVRVPATGSKARRGSFKQPSGDSYRAPAKGGIGLKVRIADVEDRVEVCVLKSSRIRFSDIRCDDGEKGYDWYYIRIDGHVPAVGKKAEDGSFRTPYADAHRARRNGGDAAKAAIGYEDPDMPETEEEEEEYCTTTINGECVATNQCTQTVNGVCTSTGNGSLESTHSECRNVFSGRRWTRRC</sequence>
<keyword evidence="3" id="KW-1185">Reference proteome</keyword>
<dbReference type="Proteomes" id="UP001589610">
    <property type="component" value="Unassembled WGS sequence"/>
</dbReference>
<evidence type="ECO:0000256" key="1">
    <source>
        <dbReference type="SAM" id="SignalP"/>
    </source>
</evidence>
<name>A0ABV5TI63_9ACTN</name>
<protein>
    <recommendedName>
        <fullName evidence="4">Lipoprotein</fullName>
    </recommendedName>
</protein>
<dbReference type="EMBL" id="JBHMBS010000012">
    <property type="protein sequence ID" value="MFB9678818.1"/>
    <property type="molecule type" value="Genomic_DNA"/>
</dbReference>